<reference evidence="3 4" key="1">
    <citation type="submission" date="2020-02" db="EMBL/GenBank/DDBJ databases">
        <authorList>
            <person name="Zheng R.K."/>
            <person name="Sun C.M."/>
        </authorList>
    </citation>
    <scope>NUCLEOTIDE SEQUENCE [LARGE SCALE GENOMIC DNA]</scope>
    <source>
        <strain evidence="4">zrk23</strain>
    </source>
</reference>
<organism evidence="3 4">
    <name type="scientific">Stakelama tenebrarum</name>
    <dbReference type="NCBI Taxonomy" id="2711215"/>
    <lineage>
        <taxon>Bacteria</taxon>
        <taxon>Pseudomonadati</taxon>
        <taxon>Pseudomonadota</taxon>
        <taxon>Alphaproteobacteria</taxon>
        <taxon>Sphingomonadales</taxon>
        <taxon>Sphingomonadaceae</taxon>
        <taxon>Stakelama</taxon>
    </lineage>
</organism>
<proteinExistence type="predicted"/>
<gene>
    <name evidence="3" type="ORF">G5C33_16650</name>
</gene>
<protein>
    <submittedName>
        <fullName evidence="3">Uncharacterized protein</fullName>
    </submittedName>
</protein>
<keyword evidence="4" id="KW-1185">Reference proteome</keyword>
<evidence type="ECO:0000313" key="4">
    <source>
        <dbReference type="Proteomes" id="UP000501568"/>
    </source>
</evidence>
<evidence type="ECO:0000313" key="3">
    <source>
        <dbReference type="EMBL" id="QIG81246.1"/>
    </source>
</evidence>
<feature type="transmembrane region" description="Helical" evidence="2">
    <location>
        <begin position="45"/>
        <end position="66"/>
    </location>
</feature>
<dbReference type="RefSeq" id="WP_165328175.1">
    <property type="nucleotide sequence ID" value="NZ_CP049109.1"/>
</dbReference>
<dbReference type="EMBL" id="CP049109">
    <property type="protein sequence ID" value="QIG81246.1"/>
    <property type="molecule type" value="Genomic_DNA"/>
</dbReference>
<keyword evidence="2" id="KW-1133">Transmembrane helix</keyword>
<keyword evidence="2" id="KW-0812">Transmembrane</keyword>
<keyword evidence="2" id="KW-0472">Membrane</keyword>
<dbReference type="Proteomes" id="UP000501568">
    <property type="component" value="Chromosome"/>
</dbReference>
<accession>A0A6G6Y9J6</accession>
<dbReference type="AlphaFoldDB" id="A0A6G6Y9J6"/>
<name>A0A6G6Y9J6_9SPHN</name>
<evidence type="ECO:0000256" key="2">
    <source>
        <dbReference type="SAM" id="Phobius"/>
    </source>
</evidence>
<feature type="transmembrane region" description="Helical" evidence="2">
    <location>
        <begin position="78"/>
        <end position="97"/>
    </location>
</feature>
<evidence type="ECO:0000256" key="1">
    <source>
        <dbReference type="SAM" id="MobiDB-lite"/>
    </source>
</evidence>
<sequence>MSAGLLALLLLTMKLWPDVPVVQVMHRWLIAMPLEKLSQLSRKHLLFAVLIGVMALGGFEVIAVLGSADALALVAWDMSLYLDAVIAMWTASAIGRMRGFVSYMRLRLLAAIGRRPRTPRTRSHRQTVRAERGAANDDDADGAPVFAWAA</sequence>
<feature type="compositionally biased region" description="Basic residues" evidence="1">
    <location>
        <begin position="117"/>
        <end position="127"/>
    </location>
</feature>
<feature type="region of interest" description="Disordered" evidence="1">
    <location>
        <begin position="117"/>
        <end position="139"/>
    </location>
</feature>
<dbReference type="KEGG" id="spzr:G5C33_16650"/>